<sequence>MDVNERCQSLPVIHTQKVEWSKGENKDNVITLSYPIYNDEVKAWIDTFYSLDIADTDYIKNTEKLKFKQIPDLTRDETLTRITAIIRAERFCDGTIAEALENGVLEELGVHLHEVAK</sequence>
<evidence type="ECO:0000313" key="2">
    <source>
        <dbReference type="Proteomes" id="UP000182192"/>
    </source>
</evidence>
<dbReference type="OrthoDB" id="9814572at2"/>
<dbReference type="Pfam" id="PF20118">
    <property type="entry name" value="DUF6508"/>
    <property type="match status" value="1"/>
</dbReference>
<reference evidence="1 2" key="1">
    <citation type="submission" date="2016-10" db="EMBL/GenBank/DDBJ databases">
        <authorList>
            <person name="de Groot N.N."/>
        </authorList>
    </citation>
    <scope>NUCLEOTIDE SEQUENCE [LARGE SCALE GENOMIC DNA]</scope>
    <source>
        <strain evidence="1 2">AR67</strain>
    </source>
</reference>
<dbReference type="AlphaFoldDB" id="A0A1I1CUV2"/>
<name>A0A1I1CUV2_RUMAL</name>
<organism evidence="1 2">
    <name type="scientific">Ruminococcus albus</name>
    <dbReference type="NCBI Taxonomy" id="1264"/>
    <lineage>
        <taxon>Bacteria</taxon>
        <taxon>Bacillati</taxon>
        <taxon>Bacillota</taxon>
        <taxon>Clostridia</taxon>
        <taxon>Eubacteriales</taxon>
        <taxon>Oscillospiraceae</taxon>
        <taxon>Ruminococcus</taxon>
    </lineage>
</organism>
<dbReference type="EMBL" id="FOKQ01000001">
    <property type="protein sequence ID" value="SFB66421.1"/>
    <property type="molecule type" value="Genomic_DNA"/>
</dbReference>
<accession>A0A1I1CUV2</accession>
<gene>
    <name evidence="1" type="ORF">SAMN02910406_00068</name>
</gene>
<proteinExistence type="predicted"/>
<dbReference type="RefSeq" id="WP_074959508.1">
    <property type="nucleotide sequence ID" value="NZ_FOKQ01000001.1"/>
</dbReference>
<dbReference type="Proteomes" id="UP000182192">
    <property type="component" value="Unassembled WGS sequence"/>
</dbReference>
<dbReference type="InterPro" id="IPR045425">
    <property type="entry name" value="DUF6508"/>
</dbReference>
<protein>
    <submittedName>
        <fullName evidence="1">Uncharacterized protein</fullName>
    </submittedName>
</protein>
<evidence type="ECO:0000313" key="1">
    <source>
        <dbReference type="EMBL" id="SFB66421.1"/>
    </source>
</evidence>